<reference evidence="2 3" key="1">
    <citation type="submission" date="2018-12" db="EMBL/GenBank/DDBJ databases">
        <authorList>
            <person name="Toschakov S.V."/>
        </authorList>
    </citation>
    <scope>NUCLEOTIDE SEQUENCE [LARGE SCALE GENOMIC DNA]</scope>
    <source>
        <strain evidence="2 3">GM2012</strain>
    </source>
</reference>
<protein>
    <submittedName>
        <fullName evidence="2">GNAT family N-acetyltransferase</fullName>
    </submittedName>
</protein>
<sequence length="156" mass="17157">MAAVVAIEWSWRRFEALSAGELYELMGLRQRVFVLEQRCAYVDADGLDPVAWHLLGRRGGELIAAARVFDRRPGGDGEASIGRVVVDRSARGAGIGRALMVEAIRRCGDVAPGRDVFIQAQAHLERFYGGLGFRRRSGPYLFDGIVHVDMTRGPGD</sequence>
<dbReference type="Proteomes" id="UP000280296">
    <property type="component" value="Unassembled WGS sequence"/>
</dbReference>
<organism evidence="2 3">
    <name type="scientific">Tautonia sociabilis</name>
    <dbReference type="NCBI Taxonomy" id="2080755"/>
    <lineage>
        <taxon>Bacteria</taxon>
        <taxon>Pseudomonadati</taxon>
        <taxon>Planctomycetota</taxon>
        <taxon>Planctomycetia</taxon>
        <taxon>Isosphaerales</taxon>
        <taxon>Isosphaeraceae</taxon>
        <taxon>Tautonia</taxon>
    </lineage>
</organism>
<name>A0A432MEI1_9BACT</name>
<accession>A0A432MEI1</accession>
<dbReference type="AlphaFoldDB" id="A0A432MEI1"/>
<dbReference type="InterPro" id="IPR016181">
    <property type="entry name" value="Acyl_CoA_acyltransferase"/>
</dbReference>
<comment type="caution">
    <text evidence="2">The sequence shown here is derived from an EMBL/GenBank/DDBJ whole genome shotgun (WGS) entry which is preliminary data.</text>
</comment>
<dbReference type="EMBL" id="RYZH01000055">
    <property type="protein sequence ID" value="RUL83905.1"/>
    <property type="molecule type" value="Genomic_DNA"/>
</dbReference>
<dbReference type="RefSeq" id="WP_126727521.1">
    <property type="nucleotide sequence ID" value="NZ_RYZH01000055.1"/>
</dbReference>
<feature type="domain" description="N-acetyltransferase" evidence="1">
    <location>
        <begin position="12"/>
        <end position="155"/>
    </location>
</feature>
<gene>
    <name evidence="2" type="ORF">TsocGM_21505</name>
</gene>
<dbReference type="GO" id="GO:0016747">
    <property type="term" value="F:acyltransferase activity, transferring groups other than amino-acyl groups"/>
    <property type="evidence" value="ECO:0007669"/>
    <property type="project" value="InterPro"/>
</dbReference>
<dbReference type="OrthoDB" id="9796171at2"/>
<keyword evidence="2" id="KW-0808">Transferase</keyword>
<dbReference type="SUPFAM" id="SSF55729">
    <property type="entry name" value="Acyl-CoA N-acyltransferases (Nat)"/>
    <property type="match status" value="1"/>
</dbReference>
<keyword evidence="3" id="KW-1185">Reference proteome</keyword>
<dbReference type="PROSITE" id="PS51186">
    <property type="entry name" value="GNAT"/>
    <property type="match status" value="1"/>
</dbReference>
<dbReference type="InterPro" id="IPR000182">
    <property type="entry name" value="GNAT_dom"/>
</dbReference>
<evidence type="ECO:0000259" key="1">
    <source>
        <dbReference type="PROSITE" id="PS51186"/>
    </source>
</evidence>
<dbReference type="Gene3D" id="3.40.630.30">
    <property type="match status" value="1"/>
</dbReference>
<evidence type="ECO:0000313" key="3">
    <source>
        <dbReference type="Proteomes" id="UP000280296"/>
    </source>
</evidence>
<evidence type="ECO:0000313" key="2">
    <source>
        <dbReference type="EMBL" id="RUL83905.1"/>
    </source>
</evidence>
<dbReference type="Pfam" id="PF13673">
    <property type="entry name" value="Acetyltransf_10"/>
    <property type="match status" value="1"/>
</dbReference>
<proteinExistence type="predicted"/>
<dbReference type="CDD" id="cd04301">
    <property type="entry name" value="NAT_SF"/>
    <property type="match status" value="1"/>
</dbReference>
<reference evidence="2 3" key="2">
    <citation type="submission" date="2019-01" db="EMBL/GenBank/DDBJ databases">
        <title>Tautonia sociabilis, a novel thermotolerant planctomycete of Isosphaeraceae family, isolated from a 4000 m deep subterranean habitat.</title>
        <authorList>
            <person name="Kovaleva O.L."/>
            <person name="Elcheninov A.G."/>
            <person name="Van Heerden E."/>
            <person name="Toshchakov S.V."/>
            <person name="Novikov A."/>
            <person name="Bonch-Osmolovskaya E.A."/>
            <person name="Kublanov I.V."/>
        </authorList>
    </citation>
    <scope>NUCLEOTIDE SEQUENCE [LARGE SCALE GENOMIC DNA]</scope>
    <source>
        <strain evidence="2 3">GM2012</strain>
    </source>
</reference>